<dbReference type="Pfam" id="PF01274">
    <property type="entry name" value="MS_TIM-barrel"/>
    <property type="match status" value="1"/>
</dbReference>
<dbReference type="KEGG" id="emp:EZMO1_3418"/>
<feature type="binding site" evidence="10">
    <location>
        <begin position="464"/>
        <end position="467"/>
    </location>
    <ligand>
        <name>glyoxylate</name>
        <dbReference type="ChEBI" id="CHEBI:36655"/>
    </ligand>
</feature>
<keyword evidence="18" id="KW-0012">Acyltransferase</keyword>
<evidence type="ECO:0000256" key="5">
    <source>
        <dbReference type="ARBA" id="ARBA00022679"/>
    </source>
</evidence>
<dbReference type="AlphaFoldDB" id="A0A142BF83"/>
<evidence type="ECO:0000313" key="19">
    <source>
        <dbReference type="Proteomes" id="UP000071065"/>
    </source>
</evidence>
<organism evidence="18 19">
    <name type="scientific">Endozoicomonas montiporae CL-33</name>
    <dbReference type="NCBI Taxonomy" id="570277"/>
    <lineage>
        <taxon>Bacteria</taxon>
        <taxon>Pseudomonadati</taxon>
        <taxon>Pseudomonadota</taxon>
        <taxon>Gammaproteobacteria</taxon>
        <taxon>Oceanospirillales</taxon>
        <taxon>Endozoicomonadaceae</taxon>
        <taxon>Endozoicomonas</taxon>
    </lineage>
</organism>
<dbReference type="InterPro" id="IPR048356">
    <property type="entry name" value="MS_N"/>
</dbReference>
<dbReference type="SUPFAM" id="SSF51645">
    <property type="entry name" value="Malate synthase G"/>
    <property type="match status" value="1"/>
</dbReference>
<comment type="function">
    <text evidence="10">Involved in the glycolate utilization. Catalyzes the condensation and subsequent hydrolysis of acetyl-coenzyme A (acetyl-CoA) and glyoxylate to form malate and CoA.</text>
</comment>
<evidence type="ECO:0000259" key="14">
    <source>
        <dbReference type="Pfam" id="PF01274"/>
    </source>
</evidence>
<keyword evidence="3 10" id="KW-0963">Cytoplasm</keyword>
<evidence type="ECO:0000256" key="10">
    <source>
        <dbReference type="HAMAP-Rule" id="MF_00641"/>
    </source>
</evidence>
<evidence type="ECO:0000256" key="11">
    <source>
        <dbReference type="NCBIfam" id="TIGR01345"/>
    </source>
</evidence>
<dbReference type="Gene3D" id="3.20.20.360">
    <property type="entry name" value="Malate synthase, domain 3"/>
    <property type="match status" value="2"/>
</dbReference>
<feature type="binding site" evidence="10">
    <location>
        <position position="318"/>
    </location>
    <ligand>
        <name>acetyl-CoA</name>
        <dbReference type="ChEBI" id="CHEBI:57288"/>
    </ligand>
</feature>
<evidence type="ECO:0000256" key="7">
    <source>
        <dbReference type="ARBA" id="ARBA00022842"/>
    </source>
</evidence>
<comment type="cofactor">
    <cofactor evidence="1 10">
        <name>Mg(2+)</name>
        <dbReference type="ChEBI" id="CHEBI:18420"/>
    </cofactor>
</comment>
<comment type="subunit">
    <text evidence="10">Monomer.</text>
</comment>
<feature type="domain" description="Malate synthase G alpha-beta insertion" evidence="16">
    <location>
        <begin position="165"/>
        <end position="240"/>
    </location>
</feature>
<dbReference type="GO" id="GO:0009436">
    <property type="term" value="P:glyoxylate catabolic process"/>
    <property type="evidence" value="ECO:0007669"/>
    <property type="project" value="TreeGrafter"/>
</dbReference>
<keyword evidence="6 10" id="KW-0479">Metal-binding</keyword>
<evidence type="ECO:0000256" key="2">
    <source>
        <dbReference type="ARBA" id="ARBA00022435"/>
    </source>
</evidence>
<dbReference type="Pfam" id="PF20656">
    <property type="entry name" value="MS_N"/>
    <property type="match status" value="1"/>
</dbReference>
<evidence type="ECO:0000256" key="13">
    <source>
        <dbReference type="RuleBase" id="RU003572"/>
    </source>
</evidence>
<feature type="domain" description="Malate synthase TIM barrel" evidence="14">
    <location>
        <begin position="341"/>
        <end position="577"/>
    </location>
</feature>
<dbReference type="GO" id="GO:0005829">
    <property type="term" value="C:cytosol"/>
    <property type="evidence" value="ECO:0007669"/>
    <property type="project" value="TreeGrafter"/>
</dbReference>
<comment type="catalytic activity">
    <reaction evidence="9 10 13">
        <text>glyoxylate + acetyl-CoA + H2O = (S)-malate + CoA + H(+)</text>
        <dbReference type="Rhea" id="RHEA:18181"/>
        <dbReference type="ChEBI" id="CHEBI:15377"/>
        <dbReference type="ChEBI" id="CHEBI:15378"/>
        <dbReference type="ChEBI" id="CHEBI:15589"/>
        <dbReference type="ChEBI" id="CHEBI:36655"/>
        <dbReference type="ChEBI" id="CHEBI:57287"/>
        <dbReference type="ChEBI" id="CHEBI:57288"/>
        <dbReference type="EC" id="2.3.3.9"/>
    </reaction>
</comment>
<keyword evidence="8 10" id="KW-0558">Oxidation</keyword>
<dbReference type="NCBIfam" id="NF002825">
    <property type="entry name" value="PRK02999.1"/>
    <property type="match status" value="1"/>
</dbReference>
<keyword evidence="2 10" id="KW-0329">Glyoxylate bypass</keyword>
<accession>A0A142BF83</accession>
<keyword evidence="4 10" id="KW-0816">Tricarboxylic acid cycle</keyword>
<feature type="binding site" evidence="10">
    <location>
        <position position="345"/>
    </location>
    <ligand>
        <name>glyoxylate</name>
        <dbReference type="ChEBI" id="CHEBI:36655"/>
    </ligand>
</feature>
<dbReference type="RefSeq" id="WP_082212157.1">
    <property type="nucleotide sequence ID" value="NZ_CP013251.1"/>
</dbReference>
<evidence type="ECO:0000256" key="8">
    <source>
        <dbReference type="ARBA" id="ARBA00023097"/>
    </source>
</evidence>
<feature type="binding site" evidence="10">
    <location>
        <begin position="134"/>
        <end position="135"/>
    </location>
    <ligand>
        <name>acetyl-CoA</name>
        <dbReference type="ChEBI" id="CHEBI:57288"/>
    </ligand>
</feature>
<proteinExistence type="inferred from homology"/>
<dbReference type="InterPro" id="IPR044856">
    <property type="entry name" value="Malate_synth_C_sf"/>
</dbReference>
<sequence>MAPQFHSDQGYKSRSRLFVDTPLIHFIEKELLPGSGVSVEQFYESLATLVDEFGKTNRALLKKRLDYKKDIDQWHRERREQNIAFDADAFEQFLRDTGYIVEAPEQVRVTTAKVDPELASIAGPQLVVPVKNARFALNAANARWGSLYDALYGTDVIPGEAGQGYDPERGEQVIRYARDLLDELFPLQQGSHSDVSQYRVMDNGFAVELSSGAMTTLEHSDAFRGFQGSANVPSAILLKNNGLHVEIQIDREHLIGRTDKAGVKDVVLESAITAIQDFEDSVAAVDAEDKAEVYRNMLGLYKGDLSAEFQKGAKTLLRTLEQDREYRSLSGESFRLPGRSTLLIRNVGHLMTTPAVLDEHCCEIPEGILDSLVTAVIARFDLAKKESDPVRNSRTGSVYIVKPKMQGPEEVAFCSRLFARTEQLTGLTDNTLKMGIMDEEHRTTLNLKACIAAASERVIFINTGFLDRTGSEMHMNMEAGPMVPKTGMKHQQWIRSYEDWNVDVGLQCGLSGHAQIGKGMWAMPDAMADMLTAKIAHPEAGANCAWVPSPTAATLHAIHYHRVSVTDVQQSLEGRQTTFSDLLQVPVVANQKELKPDVVQRELENNAQGILGYVVRWIDQGVGCSKVPDINNVNLMEDRATLRISAQHIANWLHYGVCSEAQVREVFYRMAAIVDQQNVNTDGYTPMCADLDGSTAFRAALALVFKGLVQPSGYTEPLLHKYRYRLKHDRDLKSVTQQCIQSREAVAEV</sequence>
<dbReference type="PANTHER" id="PTHR42739:SF1">
    <property type="entry name" value="MALATE SYNTHASE G"/>
    <property type="match status" value="1"/>
</dbReference>
<dbReference type="InterPro" id="IPR046363">
    <property type="entry name" value="MS_N_TIM-barrel_dom"/>
</dbReference>
<feature type="modified residue" description="Cysteine sulfenic acid (-SOH)" evidence="10">
    <location>
        <position position="624"/>
    </location>
</feature>
<dbReference type="UniPathway" id="UPA00703">
    <property type="reaction ID" value="UER00720"/>
</dbReference>
<name>A0A142BF83_9GAMM</name>
<feature type="active site" description="Proton donor" evidence="10 12">
    <location>
        <position position="638"/>
    </location>
</feature>
<feature type="binding site" evidence="10">
    <location>
        <position position="548"/>
    </location>
    <ligand>
        <name>acetyl-CoA</name>
        <dbReference type="ChEBI" id="CHEBI:57288"/>
    </ligand>
</feature>
<dbReference type="InterPro" id="IPR011076">
    <property type="entry name" value="Malate_synth_sf"/>
</dbReference>
<dbReference type="EMBL" id="CP013251">
    <property type="protein sequence ID" value="AMO57409.1"/>
    <property type="molecule type" value="Genomic_DNA"/>
</dbReference>
<evidence type="ECO:0000259" key="15">
    <source>
        <dbReference type="Pfam" id="PF20656"/>
    </source>
</evidence>
<evidence type="ECO:0000259" key="16">
    <source>
        <dbReference type="Pfam" id="PF20658"/>
    </source>
</evidence>
<comment type="similarity">
    <text evidence="10 13">Belongs to the malate synthase family. GlcB subfamily.</text>
</comment>
<comment type="pathway">
    <text evidence="10 13">Carbohydrate metabolism; glyoxylate cycle; (S)-malate from isocitrate: step 2/2.</text>
</comment>
<dbReference type="Gene3D" id="1.20.1220.12">
    <property type="entry name" value="Malate synthase, domain III"/>
    <property type="match status" value="1"/>
</dbReference>
<keyword evidence="5 10" id="KW-0808">Transferase</keyword>
<feature type="binding site" evidence="10">
    <location>
        <position position="281"/>
    </location>
    <ligand>
        <name>acetyl-CoA</name>
        <dbReference type="ChEBI" id="CHEBI:57288"/>
    </ligand>
</feature>
<evidence type="ECO:0000256" key="1">
    <source>
        <dbReference type="ARBA" id="ARBA00001946"/>
    </source>
</evidence>
<dbReference type="Pfam" id="PF20658">
    <property type="entry name" value="MSG_insertion"/>
    <property type="match status" value="1"/>
</dbReference>
<evidence type="ECO:0000256" key="9">
    <source>
        <dbReference type="ARBA" id="ARBA00047918"/>
    </source>
</evidence>
<dbReference type="EC" id="2.3.3.9" evidence="10 11"/>
<feature type="binding site" evidence="10">
    <location>
        <position position="467"/>
    </location>
    <ligand>
        <name>Mg(2+)</name>
        <dbReference type="ChEBI" id="CHEBI:18420"/>
    </ligand>
</feature>
<evidence type="ECO:0000259" key="17">
    <source>
        <dbReference type="Pfam" id="PF20659"/>
    </source>
</evidence>
<dbReference type="InterPro" id="IPR048357">
    <property type="entry name" value="MSG_insertion"/>
</dbReference>
<evidence type="ECO:0000256" key="4">
    <source>
        <dbReference type="ARBA" id="ARBA00022532"/>
    </source>
</evidence>
<dbReference type="Pfam" id="PF20659">
    <property type="entry name" value="MS_C"/>
    <property type="match status" value="1"/>
</dbReference>
<dbReference type="InterPro" id="IPR006253">
    <property type="entry name" value="Malate_synthG"/>
</dbReference>
<dbReference type="NCBIfam" id="TIGR01345">
    <property type="entry name" value="malate_syn_G"/>
    <property type="match status" value="1"/>
</dbReference>
<dbReference type="InterPro" id="IPR048355">
    <property type="entry name" value="MS_C"/>
</dbReference>
<feature type="binding site" evidence="10">
    <location>
        <position position="127"/>
    </location>
    <ligand>
        <name>acetyl-CoA</name>
        <dbReference type="ChEBI" id="CHEBI:57288"/>
    </ligand>
</feature>
<evidence type="ECO:0000256" key="3">
    <source>
        <dbReference type="ARBA" id="ARBA00022490"/>
    </source>
</evidence>
<dbReference type="GO" id="GO:0006097">
    <property type="term" value="P:glyoxylate cycle"/>
    <property type="evidence" value="ECO:0007669"/>
    <property type="project" value="UniProtKB-UniRule"/>
</dbReference>
<feature type="binding site" evidence="10">
    <location>
        <position position="439"/>
    </location>
    <ligand>
        <name>glyoxylate</name>
        <dbReference type="ChEBI" id="CHEBI:36655"/>
    </ligand>
</feature>
<feature type="binding site" evidence="10">
    <location>
        <position position="439"/>
    </location>
    <ligand>
        <name>Mg(2+)</name>
        <dbReference type="ChEBI" id="CHEBI:18420"/>
    </ligand>
</feature>
<dbReference type="STRING" id="570277.EZMO1_3418"/>
<dbReference type="GO" id="GO:0000287">
    <property type="term" value="F:magnesium ion binding"/>
    <property type="evidence" value="ECO:0007669"/>
    <property type="project" value="TreeGrafter"/>
</dbReference>
<dbReference type="GO" id="GO:0004474">
    <property type="term" value="F:malate synthase activity"/>
    <property type="evidence" value="ECO:0007669"/>
    <property type="project" value="UniProtKB-UniRule"/>
</dbReference>
<dbReference type="GO" id="GO:0006099">
    <property type="term" value="P:tricarboxylic acid cycle"/>
    <property type="evidence" value="ECO:0007669"/>
    <property type="project" value="UniProtKB-KW"/>
</dbReference>
<gene>
    <name evidence="18" type="primary">masZ</name>
    <name evidence="10" type="synonym">glcB</name>
    <name evidence="18" type="ORF">EZMO1_3418</name>
</gene>
<dbReference type="OrthoDB" id="9762054at2"/>
<feature type="domain" description="Malate synthase N-terminal" evidence="15">
    <location>
        <begin position="26"/>
        <end position="77"/>
    </location>
</feature>
<dbReference type="HAMAP" id="MF_00641">
    <property type="entry name" value="Malate_synth_G"/>
    <property type="match status" value="1"/>
</dbReference>
<dbReference type="PANTHER" id="PTHR42739">
    <property type="entry name" value="MALATE SYNTHASE G"/>
    <property type="match status" value="1"/>
</dbReference>
<feature type="domain" description="Malate synthase C-terminal" evidence="17">
    <location>
        <begin position="599"/>
        <end position="682"/>
    </location>
</feature>
<dbReference type="Proteomes" id="UP000071065">
    <property type="component" value="Chromosome"/>
</dbReference>
<comment type="subcellular location">
    <subcellularLocation>
        <location evidence="10 13">Cytoplasm</location>
    </subcellularLocation>
</comment>
<protein>
    <recommendedName>
        <fullName evidence="10 11">Malate synthase G</fullName>
        <ecNumber evidence="10 11">2.3.3.9</ecNumber>
    </recommendedName>
</protein>
<keyword evidence="7 10" id="KW-0460">Magnesium</keyword>
<dbReference type="InterPro" id="IPR001465">
    <property type="entry name" value="Malate_synthase_TIM"/>
</dbReference>
<evidence type="ECO:0000313" key="18">
    <source>
        <dbReference type="EMBL" id="AMO57409.1"/>
    </source>
</evidence>
<reference evidence="18 19" key="1">
    <citation type="journal article" date="2016" name="Front. Microbiol.">
        <title>Genomic Insight into the Host-Endosymbiont Relationship of Endozoicomonas montiporae CL-33(T) with its Coral Host.</title>
        <authorList>
            <person name="Ding J.-Y."/>
            <person name="Shiu J.-H."/>
            <person name="Chen W.-M."/>
            <person name="Chiang Y.-R."/>
            <person name="Tang S.-L."/>
        </authorList>
    </citation>
    <scope>NUCLEOTIDE SEQUENCE [LARGE SCALE GENOMIC DNA]</scope>
    <source>
        <strain evidence="18 19">CL-33</strain>
    </source>
</reference>
<dbReference type="PATRIC" id="fig|570277.3.peg.3677"/>
<evidence type="ECO:0000256" key="6">
    <source>
        <dbReference type="ARBA" id="ARBA00022723"/>
    </source>
</evidence>
<evidence type="ECO:0000256" key="12">
    <source>
        <dbReference type="PIRSR" id="PIRSR601465-50"/>
    </source>
</evidence>
<feature type="active site" description="Proton acceptor" evidence="10 12">
    <location>
        <position position="345"/>
    </location>
</feature>
<comment type="caution">
    <text evidence="10">Lacks conserved residue(s) required for the propagation of feature annotation.</text>
</comment>